<dbReference type="GO" id="GO:0005337">
    <property type="term" value="F:nucleoside transmembrane transporter activity"/>
    <property type="evidence" value="ECO:0007669"/>
    <property type="project" value="InterPro"/>
</dbReference>
<keyword evidence="4 8" id="KW-0812">Transmembrane</keyword>
<evidence type="ECO:0000256" key="6">
    <source>
        <dbReference type="ARBA" id="ARBA00023136"/>
    </source>
</evidence>
<evidence type="ECO:0000256" key="2">
    <source>
        <dbReference type="ARBA" id="ARBA00007965"/>
    </source>
</evidence>
<evidence type="ECO:0000256" key="5">
    <source>
        <dbReference type="ARBA" id="ARBA00022989"/>
    </source>
</evidence>
<dbReference type="Pfam" id="PF01733">
    <property type="entry name" value="Nucleoside_tran"/>
    <property type="match status" value="1"/>
</dbReference>
<keyword evidence="3" id="KW-0813">Transport</keyword>
<feature type="transmembrane region" description="Helical" evidence="8">
    <location>
        <begin position="148"/>
        <end position="169"/>
    </location>
</feature>
<evidence type="ECO:0000256" key="4">
    <source>
        <dbReference type="ARBA" id="ARBA00022692"/>
    </source>
</evidence>
<sequence length="381" mass="42893">MEYSVNTRPLLQESDSEAEGLGENSLMEENSDGNVVVTSDTKPIIKLREPSDRYHLAYIVFYLLGMTTLLPWNFFITADDYWKFKLRDVNSNHTTHERTKLQTEFTAYLSVASTIPNTLFLILNSFLSHSAILQGSLFGILGKFAPRFITAAVAGQALGGIFAAIAEIFSLSLNAAPTTSGFVYFIVACIMLFLAVLGYCILSETLFFKFHMLDKREVDNVSFDSTSIQEIDEQPSHRVVSFKVILSKIWVYSYSLWMVFFVSLAVYPAVTVLIVSTSKGNRSSWNNTYFVPVIGYLLFSCFDYVGRILSGWLLWPKEKEWLVALLSTARVIFIPLLLLCNAQPRHYLPVLINSDIAYISLMIIFALSNGYLANITLVLVS</sequence>
<evidence type="ECO:0000256" key="3">
    <source>
        <dbReference type="ARBA" id="ARBA00022448"/>
    </source>
</evidence>
<gene>
    <name evidence="9" type="ORF">J437_LFUL005020</name>
</gene>
<evidence type="ECO:0000313" key="10">
    <source>
        <dbReference type="Proteomes" id="UP000792457"/>
    </source>
</evidence>
<comment type="similarity">
    <text evidence="2">Belongs to the SLC29A/ENT transporter (TC 2.A.57) family.</text>
</comment>
<reference evidence="9" key="2">
    <citation type="submission" date="2017-10" db="EMBL/GenBank/DDBJ databases">
        <title>Ladona fulva Genome sequencing and assembly.</title>
        <authorList>
            <person name="Murali S."/>
            <person name="Richards S."/>
            <person name="Bandaranaike D."/>
            <person name="Bellair M."/>
            <person name="Blankenburg K."/>
            <person name="Chao H."/>
            <person name="Dinh H."/>
            <person name="Doddapaneni H."/>
            <person name="Dugan-Rocha S."/>
            <person name="Elkadiri S."/>
            <person name="Gnanaolivu R."/>
            <person name="Hernandez B."/>
            <person name="Skinner E."/>
            <person name="Javaid M."/>
            <person name="Lee S."/>
            <person name="Li M."/>
            <person name="Ming W."/>
            <person name="Munidasa M."/>
            <person name="Muniz J."/>
            <person name="Nguyen L."/>
            <person name="Hughes D."/>
            <person name="Osuji N."/>
            <person name="Pu L.-L."/>
            <person name="Puazo M."/>
            <person name="Qu C."/>
            <person name="Quiroz J."/>
            <person name="Raj R."/>
            <person name="Weissenberger G."/>
            <person name="Xin Y."/>
            <person name="Zou X."/>
            <person name="Han Y."/>
            <person name="Worley K."/>
            <person name="Muzny D."/>
            <person name="Gibbs R."/>
        </authorList>
    </citation>
    <scope>NUCLEOTIDE SEQUENCE</scope>
    <source>
        <strain evidence="9">Sampled in the wild</strain>
    </source>
</reference>
<dbReference type="PRINTS" id="PR01130">
    <property type="entry name" value="DERENTRNSPRT"/>
</dbReference>
<evidence type="ECO:0000256" key="7">
    <source>
        <dbReference type="SAM" id="MobiDB-lite"/>
    </source>
</evidence>
<feature type="non-terminal residue" evidence="9">
    <location>
        <position position="1"/>
    </location>
</feature>
<feature type="transmembrane region" description="Helical" evidence="8">
    <location>
        <begin position="356"/>
        <end position="380"/>
    </location>
</feature>
<accession>A0A8K0NWY6</accession>
<protein>
    <recommendedName>
        <fullName evidence="11">Equilibrative nucleoside transporter 1</fullName>
    </recommendedName>
</protein>
<dbReference type="EMBL" id="KZ308144">
    <property type="protein sequence ID" value="KAG8222814.1"/>
    <property type="molecule type" value="Genomic_DNA"/>
</dbReference>
<evidence type="ECO:0008006" key="11">
    <source>
        <dbReference type="Google" id="ProtNLM"/>
    </source>
</evidence>
<name>A0A8K0NWY6_LADFU</name>
<dbReference type="PANTHER" id="PTHR10332">
    <property type="entry name" value="EQUILIBRATIVE NUCLEOSIDE TRANSPORTER"/>
    <property type="match status" value="1"/>
</dbReference>
<proteinExistence type="inferred from homology"/>
<feature type="transmembrane region" description="Helical" evidence="8">
    <location>
        <begin position="181"/>
        <end position="202"/>
    </location>
</feature>
<feature type="transmembrane region" description="Helical" evidence="8">
    <location>
        <begin position="321"/>
        <end position="344"/>
    </location>
</feature>
<evidence type="ECO:0000256" key="1">
    <source>
        <dbReference type="ARBA" id="ARBA00004141"/>
    </source>
</evidence>
<keyword evidence="6 8" id="KW-0472">Membrane</keyword>
<comment type="caution">
    <text evidence="9">The sequence shown here is derived from an EMBL/GenBank/DDBJ whole genome shotgun (WGS) entry which is preliminary data.</text>
</comment>
<dbReference type="AlphaFoldDB" id="A0A8K0NWY6"/>
<feature type="transmembrane region" description="Helical" evidence="8">
    <location>
        <begin position="289"/>
        <end position="309"/>
    </location>
</feature>
<evidence type="ECO:0000313" key="9">
    <source>
        <dbReference type="EMBL" id="KAG8222814.1"/>
    </source>
</evidence>
<keyword evidence="5 8" id="KW-1133">Transmembrane helix</keyword>
<reference evidence="9" key="1">
    <citation type="submission" date="2013-04" db="EMBL/GenBank/DDBJ databases">
        <authorList>
            <person name="Qu J."/>
            <person name="Murali S.C."/>
            <person name="Bandaranaike D."/>
            <person name="Bellair M."/>
            <person name="Blankenburg K."/>
            <person name="Chao H."/>
            <person name="Dinh H."/>
            <person name="Doddapaneni H."/>
            <person name="Downs B."/>
            <person name="Dugan-Rocha S."/>
            <person name="Elkadiri S."/>
            <person name="Gnanaolivu R.D."/>
            <person name="Hernandez B."/>
            <person name="Javaid M."/>
            <person name="Jayaseelan J.C."/>
            <person name="Lee S."/>
            <person name="Li M."/>
            <person name="Ming W."/>
            <person name="Munidasa M."/>
            <person name="Muniz J."/>
            <person name="Nguyen L."/>
            <person name="Ongeri F."/>
            <person name="Osuji N."/>
            <person name="Pu L.-L."/>
            <person name="Puazo M."/>
            <person name="Qu C."/>
            <person name="Quiroz J."/>
            <person name="Raj R."/>
            <person name="Weissenberger G."/>
            <person name="Xin Y."/>
            <person name="Zou X."/>
            <person name="Han Y."/>
            <person name="Richards S."/>
            <person name="Worley K."/>
            <person name="Muzny D."/>
            <person name="Gibbs R."/>
        </authorList>
    </citation>
    <scope>NUCLEOTIDE SEQUENCE</scope>
    <source>
        <strain evidence="9">Sampled in the wild</strain>
    </source>
</reference>
<feature type="transmembrane region" description="Helical" evidence="8">
    <location>
        <begin position="56"/>
        <end position="76"/>
    </location>
</feature>
<dbReference type="PANTHER" id="PTHR10332:SF88">
    <property type="entry name" value="EQUILIBRATIVE NUCLEOSIDE TRANSPORTER 1, ISOFORM A"/>
    <property type="match status" value="1"/>
</dbReference>
<dbReference type="Proteomes" id="UP000792457">
    <property type="component" value="Unassembled WGS sequence"/>
</dbReference>
<feature type="region of interest" description="Disordered" evidence="7">
    <location>
        <begin position="1"/>
        <end position="29"/>
    </location>
</feature>
<dbReference type="OrthoDB" id="46396at2759"/>
<feature type="transmembrane region" description="Helical" evidence="8">
    <location>
        <begin position="251"/>
        <end position="277"/>
    </location>
</feature>
<evidence type="ECO:0000256" key="8">
    <source>
        <dbReference type="SAM" id="Phobius"/>
    </source>
</evidence>
<dbReference type="InterPro" id="IPR002259">
    <property type="entry name" value="Eqnu_transpt"/>
</dbReference>
<comment type="subcellular location">
    <subcellularLocation>
        <location evidence="1">Membrane</location>
        <topology evidence="1">Multi-pass membrane protein</topology>
    </subcellularLocation>
</comment>
<dbReference type="GO" id="GO:0005886">
    <property type="term" value="C:plasma membrane"/>
    <property type="evidence" value="ECO:0007669"/>
    <property type="project" value="TreeGrafter"/>
</dbReference>
<organism evidence="9 10">
    <name type="scientific">Ladona fulva</name>
    <name type="common">Scarce chaser dragonfly</name>
    <name type="synonym">Libellula fulva</name>
    <dbReference type="NCBI Taxonomy" id="123851"/>
    <lineage>
        <taxon>Eukaryota</taxon>
        <taxon>Metazoa</taxon>
        <taxon>Ecdysozoa</taxon>
        <taxon>Arthropoda</taxon>
        <taxon>Hexapoda</taxon>
        <taxon>Insecta</taxon>
        <taxon>Pterygota</taxon>
        <taxon>Palaeoptera</taxon>
        <taxon>Odonata</taxon>
        <taxon>Epiprocta</taxon>
        <taxon>Anisoptera</taxon>
        <taxon>Libelluloidea</taxon>
        <taxon>Libellulidae</taxon>
        <taxon>Ladona</taxon>
    </lineage>
</organism>
<keyword evidence="10" id="KW-1185">Reference proteome</keyword>
<dbReference type="PIRSF" id="PIRSF016379">
    <property type="entry name" value="ENT"/>
    <property type="match status" value="1"/>
</dbReference>